<comment type="similarity">
    <text evidence="3 7">Belongs to the glycosyl hydrolase 43 family.</text>
</comment>
<dbReference type="GO" id="GO:0031222">
    <property type="term" value="P:arabinan catabolic process"/>
    <property type="evidence" value="ECO:0007669"/>
    <property type="project" value="UniProtKB-UniPathway"/>
</dbReference>
<dbReference type="InterPro" id="IPR016840">
    <property type="entry name" value="Glyco_hydro_43_endo_a_Ara-ase"/>
</dbReference>
<evidence type="ECO:0000313" key="12">
    <source>
        <dbReference type="Proteomes" id="UP000616885"/>
    </source>
</evidence>
<dbReference type="InterPro" id="IPR023296">
    <property type="entry name" value="Glyco_hydro_beta-prop_sf"/>
</dbReference>
<evidence type="ECO:0000256" key="3">
    <source>
        <dbReference type="ARBA" id="ARBA00009865"/>
    </source>
</evidence>
<sequence length="318" mass="33866">MISLQKLLNRGLFAITALAVAVQGAYPDPGVVSGDTGLHDPSIVKTSSGQYIIAHTGTNIQLKTSTDRTRWTNAGAVFPNGASWTTPYTGGDTNLWAPDISYHNGLYYLYYSASTFGSAKSAIFLATSSTGASGSWTHKGLVIESTDSLGYNAIDPNLFVDSDGKWWLSFGSFWSGIKLIALNSSTGLRSGTSITSIAARPNNSGALEAPFITKRGNYYYLWVAFDSCCKGASSTYRTMVGRSTSLSGPYTDKAGTAMLSGGGTEVMASHGSIHGPGHPAVLSDSDADVFVYHYYANSGASYLGINLIRWENDWPVIY</sequence>
<evidence type="ECO:0000313" key="11">
    <source>
        <dbReference type="EMBL" id="KAF9744637.1"/>
    </source>
</evidence>
<dbReference type="PIRSF" id="PIRSF026534">
    <property type="entry name" value="Endo_alpha-L-arabinosidase"/>
    <property type="match status" value="1"/>
</dbReference>
<reference evidence="11" key="1">
    <citation type="submission" date="2020-10" db="EMBL/GenBank/DDBJ databases">
        <title>High-Quality Genome Resource of Clonostachys rosea strain S41 by Oxford Nanopore Long-Read Sequencing.</title>
        <authorList>
            <person name="Wang H."/>
        </authorList>
    </citation>
    <scope>NUCLEOTIDE SEQUENCE</scope>
    <source>
        <strain evidence="11">S41</strain>
    </source>
</reference>
<keyword evidence="5 7" id="KW-0378">Hydrolase</keyword>
<dbReference type="Pfam" id="PF04616">
    <property type="entry name" value="Glyco_hydro_43"/>
    <property type="match status" value="1"/>
</dbReference>
<proteinExistence type="inferred from homology"/>
<dbReference type="SUPFAM" id="SSF75005">
    <property type="entry name" value="Arabinanase/levansucrase/invertase"/>
    <property type="match status" value="1"/>
</dbReference>
<feature type="chain" id="PRO_5034181891" description="Arabinan endo-1,5-alpha-L-arabinosidase" evidence="10">
    <location>
        <begin position="28"/>
        <end position="318"/>
    </location>
</feature>
<dbReference type="PANTHER" id="PTHR43301">
    <property type="entry name" value="ARABINAN ENDO-1,5-ALPHA-L-ARABINOSIDASE"/>
    <property type="match status" value="1"/>
</dbReference>
<dbReference type="CDD" id="cd08998">
    <property type="entry name" value="GH43_Arb43a-like"/>
    <property type="match status" value="1"/>
</dbReference>
<evidence type="ECO:0000256" key="6">
    <source>
        <dbReference type="ARBA" id="ARBA00023295"/>
    </source>
</evidence>
<evidence type="ECO:0000256" key="8">
    <source>
        <dbReference type="PIRSR" id="PIRSR026534-3"/>
    </source>
</evidence>
<comment type="pathway">
    <text evidence="2 7">Glycan metabolism; L-arabinan degradation.</text>
</comment>
<feature type="signal peptide" evidence="10">
    <location>
        <begin position="1"/>
        <end position="27"/>
    </location>
</feature>
<dbReference type="EC" id="3.2.1.99" evidence="4 7"/>
<dbReference type="InterPro" id="IPR006710">
    <property type="entry name" value="Glyco_hydro_43"/>
</dbReference>
<keyword evidence="6 7" id="KW-0326">Glycosidase</keyword>
<accession>A0A8H7K9J9</accession>
<keyword evidence="10" id="KW-0732">Signal</keyword>
<dbReference type="Gene3D" id="2.115.10.20">
    <property type="entry name" value="Glycosyl hydrolase domain, family 43"/>
    <property type="match status" value="1"/>
</dbReference>
<dbReference type="Proteomes" id="UP000616885">
    <property type="component" value="Unassembled WGS sequence"/>
</dbReference>
<evidence type="ECO:0000256" key="4">
    <source>
        <dbReference type="ARBA" id="ARBA00012586"/>
    </source>
</evidence>
<dbReference type="PANTHER" id="PTHR43301:SF3">
    <property type="entry name" value="ARABINAN ENDO-1,5-ALPHA-L-ARABINOSIDASE A-RELATED"/>
    <property type="match status" value="1"/>
</dbReference>
<evidence type="ECO:0000256" key="5">
    <source>
        <dbReference type="ARBA" id="ARBA00022801"/>
    </source>
</evidence>
<feature type="active site" description="Proton acceptor" evidence="9">
    <location>
        <position position="40"/>
    </location>
</feature>
<comment type="caution">
    <text evidence="11">The sequence shown here is derived from an EMBL/GenBank/DDBJ whole genome shotgun (WGS) entry which is preliminary data.</text>
</comment>
<feature type="site" description="Important for catalytic activity, responsible for pKa modulation of the active site Glu and correct orientation of both the proton donor and substrate" evidence="8">
    <location>
        <position position="155"/>
    </location>
</feature>
<dbReference type="GO" id="GO:0046558">
    <property type="term" value="F:arabinan endo-1,5-alpha-L-arabinosidase activity"/>
    <property type="evidence" value="ECO:0007669"/>
    <property type="project" value="UniProtKB-EC"/>
</dbReference>
<evidence type="ECO:0000256" key="2">
    <source>
        <dbReference type="ARBA" id="ARBA00004834"/>
    </source>
</evidence>
<comment type="catalytic activity">
    <reaction evidence="1 7">
        <text>Endohydrolysis of (1-&gt;5)-alpha-arabinofuranosidic linkages in (1-&gt;5)-arabinans.</text>
        <dbReference type="EC" id="3.2.1.99"/>
    </reaction>
</comment>
<organism evidence="11 12">
    <name type="scientific">Bionectria ochroleuca</name>
    <name type="common">Gliocladium roseum</name>
    <dbReference type="NCBI Taxonomy" id="29856"/>
    <lineage>
        <taxon>Eukaryota</taxon>
        <taxon>Fungi</taxon>
        <taxon>Dikarya</taxon>
        <taxon>Ascomycota</taxon>
        <taxon>Pezizomycotina</taxon>
        <taxon>Sordariomycetes</taxon>
        <taxon>Hypocreomycetidae</taxon>
        <taxon>Hypocreales</taxon>
        <taxon>Bionectriaceae</taxon>
        <taxon>Clonostachys</taxon>
    </lineage>
</organism>
<dbReference type="UniPathway" id="UPA00667"/>
<gene>
    <name evidence="11" type="ORF">IM811_005418</name>
</gene>
<name>A0A8H7K9J9_BIOOC</name>
<dbReference type="EMBL" id="JADCTT010000014">
    <property type="protein sequence ID" value="KAF9744637.1"/>
    <property type="molecule type" value="Genomic_DNA"/>
</dbReference>
<protein>
    <recommendedName>
        <fullName evidence="4 7">Arabinan endo-1,5-alpha-L-arabinosidase</fullName>
        <ecNumber evidence="4 7">3.2.1.99</ecNumber>
    </recommendedName>
</protein>
<feature type="active site" description="Proton donor" evidence="9">
    <location>
        <position position="208"/>
    </location>
</feature>
<dbReference type="AlphaFoldDB" id="A0A8H7K9J9"/>
<feature type="site" description="Important for substrate recognition" evidence="8">
    <location>
        <position position="278"/>
    </location>
</feature>
<evidence type="ECO:0000256" key="9">
    <source>
        <dbReference type="PIRSR" id="PIRSR606710-1"/>
    </source>
</evidence>
<evidence type="ECO:0000256" key="7">
    <source>
        <dbReference type="PIRNR" id="PIRNR026534"/>
    </source>
</evidence>
<dbReference type="InterPro" id="IPR050727">
    <property type="entry name" value="GH43_arabinanases"/>
</dbReference>
<evidence type="ECO:0000256" key="1">
    <source>
        <dbReference type="ARBA" id="ARBA00000375"/>
    </source>
</evidence>
<evidence type="ECO:0000256" key="10">
    <source>
        <dbReference type="SAM" id="SignalP"/>
    </source>
</evidence>